<feature type="repeat" description="WD" evidence="3">
    <location>
        <begin position="984"/>
        <end position="1025"/>
    </location>
</feature>
<feature type="repeat" description="WD" evidence="3">
    <location>
        <begin position="908"/>
        <end position="942"/>
    </location>
</feature>
<dbReference type="RefSeq" id="XP_025573920.1">
    <property type="nucleotide sequence ID" value="XM_025722755.1"/>
</dbReference>
<dbReference type="PANTHER" id="PTHR44129">
    <property type="entry name" value="WD REPEAT-CONTAINING PROTEIN POP1"/>
    <property type="match status" value="1"/>
</dbReference>
<dbReference type="STRING" id="1448316.A0A395GVZ9"/>
<dbReference type="Gene3D" id="2.130.10.10">
    <property type="entry name" value="YVTN repeat-like/Quinoprotein amine dehydrogenase"/>
    <property type="match status" value="4"/>
</dbReference>
<dbReference type="InterPro" id="IPR019775">
    <property type="entry name" value="WD40_repeat_CS"/>
</dbReference>
<keyword evidence="7" id="KW-1185">Reference proteome</keyword>
<dbReference type="SUPFAM" id="SSF50978">
    <property type="entry name" value="WD40 repeat-like"/>
    <property type="match status" value="2"/>
</dbReference>
<evidence type="ECO:0000313" key="6">
    <source>
        <dbReference type="EMBL" id="RAK99592.1"/>
    </source>
</evidence>
<dbReference type="PROSITE" id="PS00678">
    <property type="entry name" value="WD_REPEATS_1"/>
    <property type="match status" value="3"/>
</dbReference>
<dbReference type="InterPro" id="IPR050349">
    <property type="entry name" value="WD_LIS1/nudF_dynein_reg"/>
</dbReference>
<dbReference type="InterPro" id="IPR036322">
    <property type="entry name" value="WD40_repeat_dom_sf"/>
</dbReference>
<proteinExistence type="predicted"/>
<dbReference type="InterPro" id="IPR056884">
    <property type="entry name" value="NPHP3-like_N"/>
</dbReference>
<accession>A0A395GVZ9</accession>
<dbReference type="InterPro" id="IPR027417">
    <property type="entry name" value="P-loop_NTPase"/>
</dbReference>
<dbReference type="CDD" id="cd00200">
    <property type="entry name" value="WD40"/>
    <property type="match status" value="2"/>
</dbReference>
<dbReference type="Pfam" id="PF24883">
    <property type="entry name" value="NPHP3_N"/>
    <property type="match status" value="1"/>
</dbReference>
<feature type="repeat" description="WD" evidence="3">
    <location>
        <begin position="1289"/>
        <end position="1330"/>
    </location>
</feature>
<dbReference type="InterPro" id="IPR015943">
    <property type="entry name" value="WD40/YVTN_repeat-like_dom_sf"/>
</dbReference>
<dbReference type="PROSITE" id="PS50294">
    <property type="entry name" value="WD_REPEATS_REGION"/>
    <property type="match status" value="7"/>
</dbReference>
<dbReference type="EMBL" id="KZ824445">
    <property type="protein sequence ID" value="RAK99592.1"/>
    <property type="molecule type" value="Genomic_DNA"/>
</dbReference>
<dbReference type="Pfam" id="PF00400">
    <property type="entry name" value="WD40"/>
    <property type="match status" value="10"/>
</dbReference>
<evidence type="ECO:0000256" key="1">
    <source>
        <dbReference type="ARBA" id="ARBA00022574"/>
    </source>
</evidence>
<dbReference type="InterPro" id="IPR020472">
    <property type="entry name" value="WD40_PAC1"/>
</dbReference>
<dbReference type="OrthoDB" id="674604at2759"/>
<organism evidence="6 7">
    <name type="scientific">Aspergillus ibericus CBS 121593</name>
    <dbReference type="NCBI Taxonomy" id="1448316"/>
    <lineage>
        <taxon>Eukaryota</taxon>
        <taxon>Fungi</taxon>
        <taxon>Dikarya</taxon>
        <taxon>Ascomycota</taxon>
        <taxon>Pezizomycotina</taxon>
        <taxon>Eurotiomycetes</taxon>
        <taxon>Eurotiomycetidae</taxon>
        <taxon>Eurotiales</taxon>
        <taxon>Aspergillaceae</taxon>
        <taxon>Aspergillus</taxon>
        <taxon>Aspergillus subgen. Circumdati</taxon>
    </lineage>
</organism>
<dbReference type="VEuPathDB" id="FungiDB:BO80DRAFT_465924"/>
<evidence type="ECO:0000313" key="7">
    <source>
        <dbReference type="Proteomes" id="UP000249402"/>
    </source>
</evidence>
<reference evidence="6 7" key="1">
    <citation type="submission" date="2018-02" db="EMBL/GenBank/DDBJ databases">
        <title>The genomes of Aspergillus section Nigri reveals drivers in fungal speciation.</title>
        <authorList>
            <consortium name="DOE Joint Genome Institute"/>
            <person name="Vesth T.C."/>
            <person name="Nybo J."/>
            <person name="Theobald S."/>
            <person name="Brandl J."/>
            <person name="Frisvad J.C."/>
            <person name="Nielsen K.F."/>
            <person name="Lyhne E.K."/>
            <person name="Kogle M.E."/>
            <person name="Kuo A."/>
            <person name="Riley R."/>
            <person name="Clum A."/>
            <person name="Nolan M."/>
            <person name="Lipzen A."/>
            <person name="Salamov A."/>
            <person name="Henrissat B."/>
            <person name="Wiebenga A."/>
            <person name="De vries R.P."/>
            <person name="Grigoriev I.V."/>
            <person name="Mortensen U.H."/>
            <person name="Andersen M.R."/>
            <person name="Baker S.E."/>
        </authorList>
    </citation>
    <scope>NUCLEOTIDE SEQUENCE [LARGE SCALE GENOMIC DNA]</scope>
    <source>
        <strain evidence="6 7">CBS 121593</strain>
    </source>
</reference>
<keyword evidence="1 3" id="KW-0853">WD repeat</keyword>
<feature type="repeat" description="WD" evidence="3">
    <location>
        <begin position="1240"/>
        <end position="1271"/>
    </location>
</feature>
<protein>
    <recommendedName>
        <fullName evidence="5">Nephrocystin 3-like N-terminal domain-containing protein</fullName>
    </recommendedName>
</protein>
<feature type="region of interest" description="Disordered" evidence="4">
    <location>
        <begin position="13"/>
        <end position="36"/>
    </location>
</feature>
<dbReference type="GeneID" id="37227620"/>
<feature type="repeat" description="WD" evidence="3">
    <location>
        <begin position="1331"/>
        <end position="1370"/>
    </location>
</feature>
<dbReference type="PRINTS" id="PR00320">
    <property type="entry name" value="GPROTEINBRPT"/>
</dbReference>
<feature type="domain" description="Nephrocystin 3-like N-terminal" evidence="5">
    <location>
        <begin position="332"/>
        <end position="504"/>
    </location>
</feature>
<gene>
    <name evidence="6" type="ORF">BO80DRAFT_465924</name>
</gene>
<feature type="repeat" description="WD" evidence="3">
    <location>
        <begin position="943"/>
        <end position="984"/>
    </location>
</feature>
<dbReference type="Proteomes" id="UP000249402">
    <property type="component" value="Unassembled WGS sequence"/>
</dbReference>
<keyword evidence="2" id="KW-0677">Repeat</keyword>
<feature type="repeat" description="WD" evidence="3">
    <location>
        <begin position="1149"/>
        <end position="1184"/>
    </location>
</feature>
<dbReference type="InterPro" id="IPR001680">
    <property type="entry name" value="WD40_rpt"/>
</dbReference>
<evidence type="ECO:0000256" key="3">
    <source>
        <dbReference type="PROSITE-ProRule" id="PRU00221"/>
    </source>
</evidence>
<dbReference type="SMART" id="SM00320">
    <property type="entry name" value="WD40"/>
    <property type="match status" value="11"/>
</dbReference>
<dbReference type="Gene3D" id="3.40.50.300">
    <property type="entry name" value="P-loop containing nucleotide triphosphate hydrolases"/>
    <property type="match status" value="1"/>
</dbReference>
<feature type="repeat" description="WD" evidence="3">
    <location>
        <begin position="1025"/>
        <end position="1066"/>
    </location>
</feature>
<dbReference type="SUPFAM" id="SSF52540">
    <property type="entry name" value="P-loop containing nucleoside triphosphate hydrolases"/>
    <property type="match status" value="1"/>
</dbReference>
<dbReference type="PROSITE" id="PS50082">
    <property type="entry name" value="WD_REPEATS_2"/>
    <property type="match status" value="8"/>
</dbReference>
<sequence length="1469" mass="164487">MKRYSKKIWRKVKGGEDTPPSLKSLPTVSESSHALHKAETVPEIKKEKVDAVRRDLWQIAYQELASTDRDILARTQKVAQAKGHHGKILHIVDDVIEATKKQYEDYQKGGLKIKQGADKDDINLRDVAHKILNATLSFRAIVDVFVSGDQSLVASSAWGIILLGMTIAHNYHNIRKAQFESSAFLTDVLTRCAFVEKEHYHENQYETQDQVETAIVQVYKGILRYTAQVYRMQESNIGERILESIFPVTNHPLKQIESAIKSDEEMLRQWVRHDEHLQQQGKAEELLGRIDDLINLVKDLHRRFDLYNLPDAEGASFDSYQNQHEEECLAGTREELLRRVSDWGGSSDGPCIFWLNGMAGTGKSTMSRSLSRMFQEKGQLGASYFFKRGEGDRGHARRFVSTIARQLIAAIPDLALSVSKAIEDDPDISKRGFRIQFEKLLLQPLGDLNESQQVRRLVIVIDALDECEGEQDVRLLLQLLPQLQESPQAQRSNSVQLRVFVTSRPELPIQLGFQDDLVRDNHQDLVLHKIPKPVIEHDISLFLKHKLKMIEKTRSLPPDWPGDIQFKSLVQMSVPLFIFAATVCRVFEDYDLDPVQSLSEILEYQNEESKLDGTYLPVLQKIPTHGGKRKEMIIGEFHQVVGTIIILESPLSITSLSEILGLSARVINTRLSRLHAVLNIPGDDAMPVGLFHLSFRDFLLDPETREKTDFWVDGGRAHQNLTTKSLELMHRKLKTNICCLPYEGFKRTGINTETIGQPVSHYIPPELEYSCRYWTRHLALCESPIALLDNVHSFLQEHFLHWAEALCILGYASEIVEDIEMLRSLIKDQEGSELSRFLYDAKRFVLKCRGIADIAPLQLYCSGIIFAPSRSVIRQKFEMPSWIHRLTETEEFWSAELETIEGHRGAPVRSVAFSPDGRLLASGANDKTIKLWDVSTSTLQQTLEGHTGPVESIVFSPDGRQLASGSADCTVKLWDPTNGSHRTLTGHEGCVTSVAFSPDGQLLASGSADDTIKLWNMTTDSHKTLKGHWMPVRSVAFSADGRLVASGSDDKTVRLWDTVTGTLQHTSEALQSVVESVAFSQDGRLASGAGPVQIWDPVNRTVQQTLGSPQDKAWAVAFSADGRWLASSYFFDRVIRLWDLTTGTLKRTLKGHAWSAQCLAFSPDGRRLASCSAGNIIKLWDLDTTFSDLLSNDLQVTPQIHNPVVSLAFLPDGRWLASGFYDGIISIQQLGPTSAPQLTLEAHKSFVSSLAFTQDGRWLVSGSYDETIKVWAFDTILNNPASSPLRQTLEGHKSPVTIVALSPDGRRLASSAEDNTIKIWDLVTGTLQYTLEGHEYIVRLLAFSPDGRWLASANNVIKLWDATTGALLHDIDARGFVSDLSFSNSGPYLETDLGLYDLPPAYQSTCSNVKPEMEVRIQKGQWVTLQGKRILWLPPAYRGKVAIKYGVLALGHGPVGAQSSCVTVLEFGQ</sequence>
<evidence type="ECO:0000259" key="5">
    <source>
        <dbReference type="Pfam" id="PF24883"/>
    </source>
</evidence>
<name>A0A395GVZ9_9EURO</name>
<evidence type="ECO:0000256" key="4">
    <source>
        <dbReference type="SAM" id="MobiDB-lite"/>
    </source>
</evidence>
<evidence type="ECO:0000256" key="2">
    <source>
        <dbReference type="ARBA" id="ARBA00022737"/>
    </source>
</evidence>